<dbReference type="Pfam" id="PF00072">
    <property type="entry name" value="Response_reg"/>
    <property type="match status" value="2"/>
</dbReference>
<evidence type="ECO:0000256" key="6">
    <source>
        <dbReference type="ARBA" id="ARBA00022679"/>
    </source>
</evidence>
<dbReference type="InterPro" id="IPR036097">
    <property type="entry name" value="HisK_dim/P_sf"/>
</dbReference>
<evidence type="ECO:0000256" key="16">
    <source>
        <dbReference type="PROSITE-ProRule" id="PRU00110"/>
    </source>
</evidence>
<proteinExistence type="predicted"/>
<keyword evidence="9" id="KW-0418">Kinase</keyword>
<dbReference type="SUPFAM" id="SSF52172">
    <property type="entry name" value="CheY-like"/>
    <property type="match status" value="2"/>
</dbReference>
<dbReference type="PROSITE" id="PS50110">
    <property type="entry name" value="RESPONSE_REGULATORY"/>
    <property type="match status" value="2"/>
</dbReference>
<dbReference type="InterPro" id="IPR003660">
    <property type="entry name" value="HAMP_dom"/>
</dbReference>
<evidence type="ECO:0000256" key="9">
    <source>
        <dbReference type="ARBA" id="ARBA00022777"/>
    </source>
</evidence>
<evidence type="ECO:0000256" key="1">
    <source>
        <dbReference type="ARBA" id="ARBA00000085"/>
    </source>
</evidence>
<dbReference type="EC" id="2.7.13.3" evidence="3"/>
<evidence type="ECO:0000259" key="21">
    <source>
        <dbReference type="PROSITE" id="PS50110"/>
    </source>
</evidence>
<feature type="modified residue" description="Phosphohistidine" evidence="16">
    <location>
        <position position="822"/>
    </location>
</feature>
<protein>
    <recommendedName>
        <fullName evidence="15">Sensory/regulatory protein RpfC</fullName>
        <ecNumber evidence="3">2.7.13.3</ecNumber>
    </recommendedName>
</protein>
<keyword evidence="18" id="KW-0175">Coiled coil</keyword>
<feature type="coiled-coil region" evidence="18">
    <location>
        <begin position="213"/>
        <end position="247"/>
    </location>
</feature>
<evidence type="ECO:0000256" key="19">
    <source>
        <dbReference type="SAM" id="Phobius"/>
    </source>
</evidence>
<evidence type="ECO:0000256" key="2">
    <source>
        <dbReference type="ARBA" id="ARBA00004651"/>
    </source>
</evidence>
<dbReference type="EMBL" id="DLUG01000154">
    <property type="protein sequence ID" value="DAB36283.1"/>
    <property type="molecule type" value="Genomic_DNA"/>
</dbReference>
<dbReference type="InterPro" id="IPR004358">
    <property type="entry name" value="Sig_transdc_His_kin-like_C"/>
</dbReference>
<keyword evidence="13 19" id="KW-0472">Membrane</keyword>
<name>A0A2D3WID5_9BACT</name>
<evidence type="ECO:0000259" key="23">
    <source>
        <dbReference type="PROSITE" id="PS50894"/>
    </source>
</evidence>
<dbReference type="SUPFAM" id="SSF55874">
    <property type="entry name" value="ATPase domain of HSP90 chaperone/DNA topoisomerase II/histidine kinase"/>
    <property type="match status" value="1"/>
</dbReference>
<dbReference type="AlphaFoldDB" id="A0A2D3WID5"/>
<feature type="modified residue" description="4-aspartylphosphate" evidence="17">
    <location>
        <position position="683"/>
    </location>
</feature>
<dbReference type="PRINTS" id="PR00344">
    <property type="entry name" value="BCTRLSENSOR"/>
</dbReference>
<comment type="catalytic activity">
    <reaction evidence="1">
        <text>ATP + protein L-histidine = ADP + protein N-phospho-L-histidine.</text>
        <dbReference type="EC" id="2.7.13.3"/>
    </reaction>
</comment>
<dbReference type="GO" id="GO:0000155">
    <property type="term" value="F:phosphorelay sensor kinase activity"/>
    <property type="evidence" value="ECO:0007669"/>
    <property type="project" value="InterPro"/>
</dbReference>
<dbReference type="InterPro" id="IPR011006">
    <property type="entry name" value="CheY-like_superfamily"/>
</dbReference>
<dbReference type="PANTHER" id="PTHR45339">
    <property type="entry name" value="HYBRID SIGNAL TRANSDUCTION HISTIDINE KINASE J"/>
    <property type="match status" value="1"/>
</dbReference>
<evidence type="ECO:0000313" key="24">
    <source>
        <dbReference type="EMBL" id="DAB36283.1"/>
    </source>
</evidence>
<dbReference type="Gene3D" id="1.20.120.160">
    <property type="entry name" value="HPT domain"/>
    <property type="match status" value="1"/>
</dbReference>
<dbReference type="SUPFAM" id="SSF47226">
    <property type="entry name" value="Histidine-containing phosphotransfer domain, HPT domain"/>
    <property type="match status" value="1"/>
</dbReference>
<dbReference type="InterPro" id="IPR008207">
    <property type="entry name" value="Sig_transdc_His_kin_Hpt_dom"/>
</dbReference>
<keyword evidence="11 19" id="KW-1133">Transmembrane helix</keyword>
<evidence type="ECO:0000256" key="3">
    <source>
        <dbReference type="ARBA" id="ARBA00012438"/>
    </source>
</evidence>
<comment type="subcellular location">
    <subcellularLocation>
        <location evidence="2">Cell membrane</location>
        <topology evidence="2">Multi-pass membrane protein</topology>
    </subcellularLocation>
</comment>
<accession>A0A2D3WID5</accession>
<dbReference type="Gene3D" id="1.10.287.130">
    <property type="match status" value="1"/>
</dbReference>
<comment type="subunit">
    <text evidence="14">At low DSF concentrations, interacts with RpfF.</text>
</comment>
<keyword evidence="8" id="KW-0547">Nucleotide-binding</keyword>
<comment type="caution">
    <text evidence="24">The sequence shown here is derived from an EMBL/GenBank/DDBJ whole genome shotgun (WGS) entry which is preliminary data.</text>
</comment>
<dbReference type="InterPro" id="IPR036890">
    <property type="entry name" value="HATPase_C_sf"/>
</dbReference>
<organism evidence="24 25">
    <name type="scientific">Sulfurospirillum cavolei</name>
    <dbReference type="NCBI Taxonomy" id="366522"/>
    <lineage>
        <taxon>Bacteria</taxon>
        <taxon>Pseudomonadati</taxon>
        <taxon>Campylobacterota</taxon>
        <taxon>Epsilonproteobacteria</taxon>
        <taxon>Campylobacterales</taxon>
        <taxon>Sulfurospirillaceae</taxon>
        <taxon>Sulfurospirillum</taxon>
    </lineage>
</organism>
<feature type="domain" description="HPt" evidence="23">
    <location>
        <begin position="783"/>
        <end position="879"/>
    </location>
</feature>
<dbReference type="InterPro" id="IPR005467">
    <property type="entry name" value="His_kinase_dom"/>
</dbReference>
<sequence>MKTFLHKVSLLQSLIAMIVIALIVPIPVATLIYVNSTFPSKQEEQNTLNTKKFDFSSAIFAESLWNYYPELGQTMLDQLLLDQNIQFVRVRDNDEKLFLMWELPQQNPADTLVLRKVLKKDDVAIGTLEMGFKRIDLIESIVKDMRLFGSMILLQILFLVSVISLIYYYKVLKPIKRLVAHSHLLAAQKLDEPFEWEENDEIGLLGHSLDQTRIKLQHLFKVLQKENERLDEKVKQRTQELEDASRYKSEFLANMSHEIRTPMNAVMGMSHLLGKTAMSPVQQNYVSKIKEASSLLLRIINDILDFSKIEAGKMDVEVVAFDLHKELKKSCSIFSVLAKEKNIDFQCDFIETNRFFRGDPHKIMQIVNNFLSNAIKFTSEGGVFLSVCENVLDEERSSLSFSVKDSGIGIAKEKQNLLFQAFSQVDASVTRKHGGTGLGLYICAQLAQMMHAEISFTSEEGRGSLFSFTIPLGVAKGIDLHSDSSNERSSPLHIVLIEDYKKTADYFNELVRSFGFFMSVMKSKDAIVEALQRAQSPYDVLVIDHELSRGKNGLALYASLLKETSVTLPPTIMFSVNDDAAFQANVKASGINVLLKKPINASMLYDELVSLCTMHTKTPLFDPSKIDLSKKRILVVEDNEINLDVAVYLLKETHAQVDTARNGLEAVEKLQECSTAYDLILMDVQMPIMDGFEATRMIRKELDILTPIVAMTANVMVQDIEKCLKAGMDAHIGKPFEVEDFYGTLLETLHVSSTVSPKHQTAGKAKHEHVFDPKEAIARLGGNETLWRKILSRFYETFTHMPQKIASLSSGNDRAMLVDYLHTQKGLCGSLGLFALEHALLEAETLVKTDRPIEPSCFDSIIVAHRNAAPFVDKEYESFVNNTALRNPSSIGNEAGILEQKQHLQALHEALEHSNVSKVHALLETLTLDADLKEDERFTKLSLACKQFDFDAALAYLQELRQEKKYG</sequence>
<keyword evidence="12" id="KW-0902">Two-component regulatory system</keyword>
<dbReference type="Gene3D" id="6.10.340.10">
    <property type="match status" value="1"/>
</dbReference>
<dbReference type="SUPFAM" id="SSF158472">
    <property type="entry name" value="HAMP domain-like"/>
    <property type="match status" value="1"/>
</dbReference>
<evidence type="ECO:0000256" key="15">
    <source>
        <dbReference type="ARBA" id="ARBA00068150"/>
    </source>
</evidence>
<dbReference type="CDD" id="cd16922">
    <property type="entry name" value="HATPase_EvgS-ArcB-TorS-like"/>
    <property type="match status" value="1"/>
</dbReference>
<dbReference type="FunFam" id="3.30.565.10:FF:000010">
    <property type="entry name" value="Sensor histidine kinase RcsC"/>
    <property type="match status" value="1"/>
</dbReference>
<dbReference type="CDD" id="cd06225">
    <property type="entry name" value="HAMP"/>
    <property type="match status" value="1"/>
</dbReference>
<dbReference type="PANTHER" id="PTHR45339:SF1">
    <property type="entry name" value="HYBRID SIGNAL TRANSDUCTION HISTIDINE KINASE J"/>
    <property type="match status" value="1"/>
</dbReference>
<keyword evidence="4" id="KW-1003">Cell membrane</keyword>
<feature type="domain" description="HAMP" evidence="22">
    <location>
        <begin position="169"/>
        <end position="221"/>
    </location>
</feature>
<dbReference type="InterPro" id="IPR003594">
    <property type="entry name" value="HATPase_dom"/>
</dbReference>
<evidence type="ECO:0000256" key="11">
    <source>
        <dbReference type="ARBA" id="ARBA00022989"/>
    </source>
</evidence>
<feature type="domain" description="Response regulatory" evidence="21">
    <location>
        <begin position="493"/>
        <end position="612"/>
    </location>
</feature>
<evidence type="ECO:0000256" key="18">
    <source>
        <dbReference type="SAM" id="Coils"/>
    </source>
</evidence>
<evidence type="ECO:0000256" key="14">
    <source>
        <dbReference type="ARBA" id="ARBA00064003"/>
    </source>
</evidence>
<dbReference type="CDD" id="cd17546">
    <property type="entry name" value="REC_hyHK_CKI1_RcsC-like"/>
    <property type="match status" value="1"/>
</dbReference>
<keyword evidence="10" id="KW-0067">ATP-binding</keyword>
<keyword evidence="5 17" id="KW-0597">Phosphoprotein</keyword>
<dbReference type="PROSITE" id="PS50109">
    <property type="entry name" value="HIS_KIN"/>
    <property type="match status" value="1"/>
</dbReference>
<dbReference type="Pfam" id="PF00512">
    <property type="entry name" value="HisKA"/>
    <property type="match status" value="1"/>
</dbReference>
<evidence type="ECO:0000256" key="5">
    <source>
        <dbReference type="ARBA" id="ARBA00022553"/>
    </source>
</evidence>
<dbReference type="PROSITE" id="PS50894">
    <property type="entry name" value="HPT"/>
    <property type="match status" value="1"/>
</dbReference>
<evidence type="ECO:0000256" key="12">
    <source>
        <dbReference type="ARBA" id="ARBA00023012"/>
    </source>
</evidence>
<evidence type="ECO:0000256" key="8">
    <source>
        <dbReference type="ARBA" id="ARBA00022741"/>
    </source>
</evidence>
<dbReference type="FunFam" id="1.10.287.130:FF:000002">
    <property type="entry name" value="Two-component osmosensing histidine kinase"/>
    <property type="match status" value="1"/>
</dbReference>
<gene>
    <name evidence="24" type="ORF">CFH80_05700</name>
</gene>
<dbReference type="GO" id="GO:0005886">
    <property type="term" value="C:plasma membrane"/>
    <property type="evidence" value="ECO:0007669"/>
    <property type="project" value="UniProtKB-SubCell"/>
</dbReference>
<feature type="transmembrane region" description="Helical" evidence="19">
    <location>
        <begin position="147"/>
        <end position="169"/>
    </location>
</feature>
<dbReference type="SMART" id="SM00304">
    <property type="entry name" value="HAMP"/>
    <property type="match status" value="1"/>
</dbReference>
<dbReference type="PROSITE" id="PS50885">
    <property type="entry name" value="HAMP"/>
    <property type="match status" value="1"/>
</dbReference>
<evidence type="ECO:0000256" key="10">
    <source>
        <dbReference type="ARBA" id="ARBA00022840"/>
    </source>
</evidence>
<evidence type="ECO:0000313" key="25">
    <source>
        <dbReference type="Proteomes" id="UP000231638"/>
    </source>
</evidence>
<dbReference type="SMART" id="SM00387">
    <property type="entry name" value="HATPase_c"/>
    <property type="match status" value="1"/>
</dbReference>
<dbReference type="InterPro" id="IPR003661">
    <property type="entry name" value="HisK_dim/P_dom"/>
</dbReference>
<keyword evidence="6" id="KW-0808">Transferase</keyword>
<dbReference type="STRING" id="366522.GCA_001548055_01003"/>
<feature type="transmembrane region" description="Helical" evidence="19">
    <location>
        <begin position="12"/>
        <end position="34"/>
    </location>
</feature>
<feature type="modified residue" description="4-aspartylphosphate" evidence="17">
    <location>
        <position position="544"/>
    </location>
</feature>
<keyword evidence="7 19" id="KW-0812">Transmembrane</keyword>
<feature type="domain" description="Histidine kinase" evidence="20">
    <location>
        <begin position="254"/>
        <end position="474"/>
    </location>
</feature>
<evidence type="ECO:0000259" key="20">
    <source>
        <dbReference type="PROSITE" id="PS50109"/>
    </source>
</evidence>
<dbReference type="CDD" id="cd00082">
    <property type="entry name" value="HisKA"/>
    <property type="match status" value="1"/>
</dbReference>
<dbReference type="Gene3D" id="3.40.50.2300">
    <property type="match status" value="2"/>
</dbReference>
<dbReference type="Gene3D" id="3.30.565.10">
    <property type="entry name" value="Histidine kinase-like ATPase, C-terminal domain"/>
    <property type="match status" value="1"/>
</dbReference>
<dbReference type="SMART" id="SM00448">
    <property type="entry name" value="REC"/>
    <property type="match status" value="2"/>
</dbReference>
<evidence type="ECO:0000259" key="22">
    <source>
        <dbReference type="PROSITE" id="PS50885"/>
    </source>
</evidence>
<evidence type="ECO:0000256" key="4">
    <source>
        <dbReference type="ARBA" id="ARBA00022475"/>
    </source>
</evidence>
<dbReference type="InterPro" id="IPR001789">
    <property type="entry name" value="Sig_transdc_resp-reg_receiver"/>
</dbReference>
<evidence type="ECO:0000256" key="13">
    <source>
        <dbReference type="ARBA" id="ARBA00023136"/>
    </source>
</evidence>
<evidence type="ECO:0000256" key="7">
    <source>
        <dbReference type="ARBA" id="ARBA00022692"/>
    </source>
</evidence>
<dbReference type="InterPro" id="IPR036641">
    <property type="entry name" value="HPT_dom_sf"/>
</dbReference>
<dbReference type="Pfam" id="PF02518">
    <property type="entry name" value="HATPase_c"/>
    <property type="match status" value="1"/>
</dbReference>
<reference evidence="24 25" key="1">
    <citation type="journal article" date="2017" name="Front. Microbiol.">
        <title>Comparative Genomic Analysis of the Class Epsilonproteobacteria and Proposed Reclassification to Epsilonbacteraeota (phyl. nov.).</title>
        <authorList>
            <person name="Waite D.W."/>
            <person name="Vanwonterghem I."/>
            <person name="Rinke C."/>
            <person name="Parks D.H."/>
            <person name="Zhang Y."/>
            <person name="Takai K."/>
            <person name="Sievert S.M."/>
            <person name="Simon J."/>
            <person name="Campbell B.J."/>
            <person name="Hanson T.E."/>
            <person name="Woyke T."/>
            <person name="Klotz M.G."/>
            <person name="Hugenholtz P."/>
        </authorList>
    </citation>
    <scope>NUCLEOTIDE SEQUENCE [LARGE SCALE GENOMIC DNA]</scope>
    <source>
        <strain evidence="24">UBA11420</strain>
    </source>
</reference>
<evidence type="ECO:0000256" key="17">
    <source>
        <dbReference type="PROSITE-ProRule" id="PRU00169"/>
    </source>
</evidence>
<feature type="domain" description="Response regulatory" evidence="21">
    <location>
        <begin position="632"/>
        <end position="749"/>
    </location>
</feature>
<dbReference type="SMART" id="SM00388">
    <property type="entry name" value="HisKA"/>
    <property type="match status" value="1"/>
</dbReference>
<dbReference type="Proteomes" id="UP000231638">
    <property type="component" value="Unassembled WGS sequence"/>
</dbReference>
<dbReference type="SUPFAM" id="SSF47384">
    <property type="entry name" value="Homodimeric domain of signal transducing histidine kinase"/>
    <property type="match status" value="1"/>
</dbReference>
<dbReference type="GO" id="GO:0005524">
    <property type="term" value="F:ATP binding"/>
    <property type="evidence" value="ECO:0007669"/>
    <property type="project" value="UniProtKB-KW"/>
</dbReference>